<evidence type="ECO:0000259" key="2">
    <source>
        <dbReference type="Pfam" id="PF02617"/>
    </source>
</evidence>
<evidence type="ECO:0000256" key="1">
    <source>
        <dbReference type="HAMAP-Rule" id="MF_00302"/>
    </source>
</evidence>
<proteinExistence type="inferred from homology"/>
<feature type="domain" description="Adaptor protein ClpS core" evidence="2">
    <location>
        <begin position="26"/>
        <end position="102"/>
    </location>
</feature>
<comment type="similarity">
    <text evidence="1">Belongs to the ClpS family.</text>
</comment>
<dbReference type="Proteomes" id="UP000191094">
    <property type="component" value="Unassembled WGS sequence"/>
</dbReference>
<dbReference type="PANTHER" id="PTHR33473">
    <property type="entry name" value="ATP-DEPENDENT CLP PROTEASE ADAPTER PROTEIN CLPS1, CHLOROPLASTIC"/>
    <property type="match status" value="1"/>
</dbReference>
<dbReference type="InterPro" id="IPR003769">
    <property type="entry name" value="ClpS_core"/>
</dbReference>
<dbReference type="InterPro" id="IPR014719">
    <property type="entry name" value="Ribosomal_bL12_C/ClpS-like"/>
</dbReference>
<keyword evidence="4" id="KW-1185">Reference proteome</keyword>
<name>A0A1T0CKP4_9GAMM</name>
<dbReference type="Gene3D" id="3.30.1390.10">
    <property type="match status" value="1"/>
</dbReference>
<evidence type="ECO:0000313" key="3">
    <source>
        <dbReference type="EMBL" id="OOS22907.1"/>
    </source>
</evidence>
<dbReference type="InterPro" id="IPR022935">
    <property type="entry name" value="ClpS"/>
</dbReference>
<dbReference type="GO" id="GO:0030163">
    <property type="term" value="P:protein catabolic process"/>
    <property type="evidence" value="ECO:0007669"/>
    <property type="project" value="InterPro"/>
</dbReference>
<comment type="subunit">
    <text evidence="1">Binds to the N-terminal domain of the chaperone ClpA.</text>
</comment>
<dbReference type="EMBL" id="MUYT01000001">
    <property type="protein sequence ID" value="OOS22907.1"/>
    <property type="molecule type" value="Genomic_DNA"/>
</dbReference>
<dbReference type="SUPFAM" id="SSF54736">
    <property type="entry name" value="ClpS-like"/>
    <property type="match status" value="1"/>
</dbReference>
<reference evidence="3 4" key="1">
    <citation type="submission" date="2017-02" db="EMBL/GenBank/DDBJ databases">
        <title>Draft genome sequence of Moraxella lincolnii CCUG 9405T type strain.</title>
        <authorList>
            <person name="Salva-Serra F."/>
            <person name="Engstrom-Jakobsson H."/>
            <person name="Thorell K."/>
            <person name="Jaen-Luchoro D."/>
            <person name="Gonzales-Siles L."/>
            <person name="Karlsson R."/>
            <person name="Yazdan S."/>
            <person name="Boulund F."/>
            <person name="Johnning A."/>
            <person name="Engstrand L."/>
            <person name="Kristiansson E."/>
            <person name="Moore E."/>
        </authorList>
    </citation>
    <scope>NUCLEOTIDE SEQUENCE [LARGE SCALE GENOMIC DNA]</scope>
    <source>
        <strain evidence="3 4">CCUG 9405</strain>
    </source>
</reference>
<dbReference type="GO" id="GO:0008233">
    <property type="term" value="F:peptidase activity"/>
    <property type="evidence" value="ECO:0007669"/>
    <property type="project" value="UniProtKB-KW"/>
</dbReference>
<dbReference type="GO" id="GO:0006508">
    <property type="term" value="P:proteolysis"/>
    <property type="evidence" value="ECO:0007669"/>
    <property type="project" value="UniProtKB-UniRule"/>
</dbReference>
<organism evidence="3 4">
    <name type="scientific">Lwoffella lincolnii</name>
    <dbReference type="NCBI Taxonomy" id="90241"/>
    <lineage>
        <taxon>Bacteria</taxon>
        <taxon>Pseudomonadati</taxon>
        <taxon>Pseudomonadota</taxon>
        <taxon>Gammaproteobacteria</taxon>
        <taxon>Moraxellales</taxon>
        <taxon>Moraxellaceae</taxon>
        <taxon>Lwoffella</taxon>
    </lineage>
</organism>
<dbReference type="PANTHER" id="PTHR33473:SF19">
    <property type="entry name" value="ATP-DEPENDENT CLP PROTEASE ADAPTER PROTEIN CLPS"/>
    <property type="match status" value="1"/>
</dbReference>
<gene>
    <name evidence="1" type="primary">clpS</name>
    <name evidence="3" type="ORF">B0682_01050</name>
</gene>
<comment type="caution">
    <text evidence="3">The sequence shown here is derived from an EMBL/GenBank/DDBJ whole genome shotgun (WGS) entry which is preliminary data.</text>
</comment>
<dbReference type="Pfam" id="PF02617">
    <property type="entry name" value="ClpS"/>
    <property type="match status" value="1"/>
</dbReference>
<dbReference type="AlphaFoldDB" id="A0A1T0CKP4"/>
<keyword evidence="3" id="KW-0645">Protease</keyword>
<accession>A0A1T0CKP4</accession>
<dbReference type="HAMAP" id="MF_00302">
    <property type="entry name" value="ClpS"/>
    <property type="match status" value="1"/>
</dbReference>
<dbReference type="STRING" id="90241.B0682_01050"/>
<sequence length="109" mass="12458">MYAHDDTNRHDKKDTDIMVAEPELAKPPMYAVVMYNDDYTPMEFVVMVLQSQFRHSVDEAVQIMLSIHHFGKGIAGIFPKDIAETKAKTSNGLARKEGYPLLTQIEPYR</sequence>
<keyword evidence="3" id="KW-0378">Hydrolase</keyword>
<protein>
    <recommendedName>
        <fullName evidence="1">ATP-dependent Clp protease adapter protein ClpS</fullName>
    </recommendedName>
</protein>
<dbReference type="FunFam" id="3.30.1390.10:FF:000002">
    <property type="entry name" value="ATP-dependent Clp protease adapter protein ClpS"/>
    <property type="match status" value="1"/>
</dbReference>
<comment type="function">
    <text evidence="1">Involved in the modulation of the specificity of the ClpAP-mediated ATP-dependent protein degradation.</text>
</comment>
<evidence type="ECO:0000313" key="4">
    <source>
        <dbReference type="Proteomes" id="UP000191094"/>
    </source>
</evidence>